<dbReference type="EMBL" id="LJGW01000656">
    <property type="protein sequence ID" value="OEV06197.1"/>
    <property type="molecule type" value="Genomic_DNA"/>
</dbReference>
<accession>A0A1E7KQK2</accession>
<evidence type="ECO:0000313" key="1">
    <source>
        <dbReference type="EMBL" id="OEV06197.1"/>
    </source>
</evidence>
<dbReference type="Proteomes" id="UP000176005">
    <property type="component" value="Unassembled WGS sequence"/>
</dbReference>
<organism evidence="1 2">
    <name type="scientific">Streptomyces nanshensis</name>
    <dbReference type="NCBI Taxonomy" id="518642"/>
    <lineage>
        <taxon>Bacteria</taxon>
        <taxon>Bacillati</taxon>
        <taxon>Actinomycetota</taxon>
        <taxon>Actinomycetes</taxon>
        <taxon>Kitasatosporales</taxon>
        <taxon>Streptomycetaceae</taxon>
        <taxon>Streptomyces</taxon>
    </lineage>
</organism>
<name>A0A1E7KQK2_9ACTN</name>
<protein>
    <recommendedName>
        <fullName evidence="3">Type A2 lantipeptide</fullName>
    </recommendedName>
</protein>
<proteinExistence type="predicted"/>
<sequence>MDFIETREISDNDLDNVSGGVLGSVVGTAVSTADSVAPVSETADTVNGVASGLTGVDTSQVTGLAGL</sequence>
<comment type="caution">
    <text evidence="1">The sequence shown here is derived from an EMBL/GenBank/DDBJ whole genome shotgun (WGS) entry which is preliminary data.</text>
</comment>
<evidence type="ECO:0008006" key="3">
    <source>
        <dbReference type="Google" id="ProtNLM"/>
    </source>
</evidence>
<dbReference type="RefSeq" id="WP_070020357.1">
    <property type="nucleotide sequence ID" value="NZ_LJGW01000656.1"/>
</dbReference>
<reference evidence="1 2" key="1">
    <citation type="journal article" date="2016" name="Front. Microbiol.">
        <title>Comparative Genomics Analysis of Streptomyces Species Reveals Their Adaptation to the Marine Environment and Their Diversity at the Genomic Level.</title>
        <authorList>
            <person name="Tian X."/>
            <person name="Zhang Z."/>
            <person name="Yang T."/>
            <person name="Chen M."/>
            <person name="Li J."/>
            <person name="Chen F."/>
            <person name="Yang J."/>
            <person name="Li W."/>
            <person name="Zhang B."/>
            <person name="Zhang Z."/>
            <person name="Wu J."/>
            <person name="Zhang C."/>
            <person name="Long L."/>
            <person name="Xiao J."/>
        </authorList>
    </citation>
    <scope>NUCLEOTIDE SEQUENCE [LARGE SCALE GENOMIC DNA]</scope>
    <source>
        <strain evidence="1 2">SCSIO 10429</strain>
    </source>
</reference>
<dbReference type="PATRIC" id="fig|518642.10.peg.964"/>
<gene>
    <name evidence="1" type="ORF">AN218_30985</name>
</gene>
<evidence type="ECO:0000313" key="2">
    <source>
        <dbReference type="Proteomes" id="UP000176005"/>
    </source>
</evidence>
<keyword evidence="2" id="KW-1185">Reference proteome</keyword>
<dbReference type="AlphaFoldDB" id="A0A1E7KQK2"/>